<dbReference type="InterPro" id="IPR008145">
    <property type="entry name" value="GK/Ca_channel_bsu"/>
</dbReference>
<sequence>KNNNFQEQRLRSRGTETEESVQQRLTRAIEELKFGEIDGMFDLIITNDDIERAYSILRKFVLNEVEALKKSRGM</sequence>
<organism evidence="4 5">
    <name type="scientific">Euroglyphus maynei</name>
    <name type="common">Mayne's house dust mite</name>
    <dbReference type="NCBI Taxonomy" id="6958"/>
    <lineage>
        <taxon>Eukaryota</taxon>
        <taxon>Metazoa</taxon>
        <taxon>Ecdysozoa</taxon>
        <taxon>Arthropoda</taxon>
        <taxon>Chelicerata</taxon>
        <taxon>Arachnida</taxon>
        <taxon>Acari</taxon>
        <taxon>Acariformes</taxon>
        <taxon>Sarcoptiformes</taxon>
        <taxon>Astigmata</taxon>
        <taxon>Psoroptidia</taxon>
        <taxon>Analgoidea</taxon>
        <taxon>Pyroglyphidae</taxon>
        <taxon>Pyroglyphinae</taxon>
        <taxon>Euroglyphus</taxon>
    </lineage>
</organism>
<dbReference type="EMBL" id="MUJZ01009324">
    <property type="protein sequence ID" value="OTF82259.1"/>
    <property type="molecule type" value="Genomic_DNA"/>
</dbReference>
<keyword evidence="1" id="KW-0808">Transferase</keyword>
<name>A0A1Y3BMR5_EURMA</name>
<evidence type="ECO:0000256" key="1">
    <source>
        <dbReference type="ARBA" id="ARBA00022679"/>
    </source>
</evidence>
<dbReference type="Proteomes" id="UP000194236">
    <property type="component" value="Unassembled WGS sequence"/>
</dbReference>
<protein>
    <submittedName>
        <fullName evidence="4">Guanylate kinase-like protein</fullName>
    </submittedName>
</protein>
<comment type="caution">
    <text evidence="4">The sequence shown here is derived from an EMBL/GenBank/DDBJ whole genome shotgun (WGS) entry which is preliminary data.</text>
</comment>
<dbReference type="GO" id="GO:0004385">
    <property type="term" value="F:GMP kinase activity"/>
    <property type="evidence" value="ECO:0007669"/>
    <property type="project" value="TreeGrafter"/>
</dbReference>
<evidence type="ECO:0000256" key="2">
    <source>
        <dbReference type="SAM" id="MobiDB-lite"/>
    </source>
</evidence>
<dbReference type="PANTHER" id="PTHR23117">
    <property type="entry name" value="GUANYLATE KINASE-RELATED"/>
    <property type="match status" value="1"/>
</dbReference>
<proteinExistence type="predicted"/>
<feature type="region of interest" description="Disordered" evidence="2">
    <location>
        <begin position="1"/>
        <end position="22"/>
    </location>
</feature>
<evidence type="ECO:0000259" key="3">
    <source>
        <dbReference type="Pfam" id="PF00625"/>
    </source>
</evidence>
<accession>A0A1Y3BMR5</accession>
<dbReference type="OrthoDB" id="6334211at2759"/>
<dbReference type="AlphaFoldDB" id="A0A1Y3BMR5"/>
<dbReference type="Pfam" id="PF00625">
    <property type="entry name" value="Guanylate_kin"/>
    <property type="match status" value="1"/>
</dbReference>
<dbReference type="GO" id="GO:0005829">
    <property type="term" value="C:cytosol"/>
    <property type="evidence" value="ECO:0007669"/>
    <property type="project" value="TreeGrafter"/>
</dbReference>
<evidence type="ECO:0000313" key="5">
    <source>
        <dbReference type="Proteomes" id="UP000194236"/>
    </source>
</evidence>
<dbReference type="Gene3D" id="3.40.50.300">
    <property type="entry name" value="P-loop containing nucleotide triphosphate hydrolases"/>
    <property type="match status" value="1"/>
</dbReference>
<feature type="non-terminal residue" evidence="4">
    <location>
        <position position="1"/>
    </location>
</feature>
<gene>
    <name evidence="4" type="ORF">BLA29_013808</name>
</gene>
<keyword evidence="5" id="KW-1185">Reference proteome</keyword>
<dbReference type="InterPro" id="IPR027417">
    <property type="entry name" value="P-loop_NTPase"/>
</dbReference>
<evidence type="ECO:0000313" key="4">
    <source>
        <dbReference type="EMBL" id="OTF82259.1"/>
    </source>
</evidence>
<reference evidence="4 5" key="1">
    <citation type="submission" date="2017-03" db="EMBL/GenBank/DDBJ databases">
        <title>Genome Survey of Euroglyphus maynei.</title>
        <authorList>
            <person name="Arlian L.G."/>
            <person name="Morgan M.S."/>
            <person name="Rider S.D."/>
        </authorList>
    </citation>
    <scope>NUCLEOTIDE SEQUENCE [LARGE SCALE GENOMIC DNA]</scope>
    <source>
        <strain evidence="4">Arlian Lab</strain>
        <tissue evidence="4">Whole body</tissue>
    </source>
</reference>
<keyword evidence="4" id="KW-0418">Kinase</keyword>
<feature type="domain" description="Guanylate kinase/L-type calcium channel beta subunit" evidence="3">
    <location>
        <begin position="7"/>
        <end position="61"/>
    </location>
</feature>
<dbReference type="SUPFAM" id="SSF52540">
    <property type="entry name" value="P-loop containing nucleoside triphosphate hydrolases"/>
    <property type="match status" value="1"/>
</dbReference>
<dbReference type="PANTHER" id="PTHR23117:SF13">
    <property type="entry name" value="GUANYLATE KINASE"/>
    <property type="match status" value="1"/>
</dbReference>